<dbReference type="Proteomes" id="UP001519295">
    <property type="component" value="Unassembled WGS sequence"/>
</dbReference>
<name>A0ABS4W5C7_9PSEU</name>
<evidence type="ECO:0000313" key="1">
    <source>
        <dbReference type="EMBL" id="MBP2371365.1"/>
    </source>
</evidence>
<accession>A0ABS4W5C7</accession>
<proteinExistence type="predicted"/>
<gene>
    <name evidence="1" type="ORF">JOF36_007138</name>
</gene>
<sequence length="166" mass="16662">MTDELDPDPLLTINATPGVYAAQDRDGTTAVATLTLVPHLQVLTGDQRPGAEVVDAVLAALLSDGFALVPTLDVDALCGLPVLSGGAATFSPAAGLLELAAGMLGYDGDVGPAAPDGWASIAAQRGALAVLVATGIDLHAADRTARIDHARAEGRLIGAQVTFNTA</sequence>
<keyword evidence="2" id="KW-1185">Reference proteome</keyword>
<protein>
    <submittedName>
        <fullName evidence="1">Uncharacterized protein</fullName>
    </submittedName>
</protein>
<comment type="caution">
    <text evidence="1">The sequence shown here is derived from an EMBL/GenBank/DDBJ whole genome shotgun (WGS) entry which is preliminary data.</text>
</comment>
<dbReference type="RefSeq" id="WP_210036535.1">
    <property type="nucleotide sequence ID" value="NZ_JAGINU010000002.1"/>
</dbReference>
<evidence type="ECO:0000313" key="2">
    <source>
        <dbReference type="Proteomes" id="UP001519295"/>
    </source>
</evidence>
<reference evidence="1 2" key="1">
    <citation type="submission" date="2021-03" db="EMBL/GenBank/DDBJ databases">
        <title>Sequencing the genomes of 1000 actinobacteria strains.</title>
        <authorList>
            <person name="Klenk H.-P."/>
        </authorList>
    </citation>
    <scope>NUCLEOTIDE SEQUENCE [LARGE SCALE GENOMIC DNA]</scope>
    <source>
        <strain evidence="1 2">DSM 45256</strain>
    </source>
</reference>
<organism evidence="1 2">
    <name type="scientific">Pseudonocardia parietis</name>
    <dbReference type="NCBI Taxonomy" id="570936"/>
    <lineage>
        <taxon>Bacteria</taxon>
        <taxon>Bacillati</taxon>
        <taxon>Actinomycetota</taxon>
        <taxon>Actinomycetes</taxon>
        <taxon>Pseudonocardiales</taxon>
        <taxon>Pseudonocardiaceae</taxon>
        <taxon>Pseudonocardia</taxon>
    </lineage>
</organism>
<dbReference type="EMBL" id="JAGINU010000002">
    <property type="protein sequence ID" value="MBP2371365.1"/>
    <property type="molecule type" value="Genomic_DNA"/>
</dbReference>